<feature type="non-terminal residue" evidence="1">
    <location>
        <position position="1"/>
    </location>
</feature>
<feature type="non-terminal residue" evidence="1">
    <location>
        <position position="69"/>
    </location>
</feature>
<proteinExistence type="predicted"/>
<dbReference type="Proteomes" id="UP000727407">
    <property type="component" value="Unassembled WGS sequence"/>
</dbReference>
<name>A0A8J4ULH5_CLAMG</name>
<reference evidence="1" key="1">
    <citation type="submission" date="2020-07" db="EMBL/GenBank/DDBJ databases">
        <title>Clarias magur genome sequencing, assembly and annotation.</title>
        <authorList>
            <person name="Kushwaha B."/>
            <person name="Kumar R."/>
            <person name="Das P."/>
            <person name="Joshi C.G."/>
            <person name="Kumar D."/>
            <person name="Nagpure N.S."/>
            <person name="Pandey M."/>
            <person name="Agarwal S."/>
            <person name="Srivastava S."/>
            <person name="Singh M."/>
            <person name="Sahoo L."/>
            <person name="Jayasankar P."/>
            <person name="Meher P.K."/>
            <person name="Koringa P.G."/>
            <person name="Iquebal M.A."/>
            <person name="Das S.P."/>
            <person name="Bit A."/>
            <person name="Patnaik S."/>
            <person name="Patel N."/>
            <person name="Shah T.M."/>
            <person name="Hinsu A."/>
            <person name="Jena J.K."/>
        </authorList>
    </citation>
    <scope>NUCLEOTIDE SEQUENCE</scope>
    <source>
        <strain evidence="1">CIFAMagur01</strain>
        <tissue evidence="1">Testis</tissue>
    </source>
</reference>
<accession>A0A8J4ULH5</accession>
<protein>
    <submittedName>
        <fullName evidence="1">Uncharacterized protein</fullName>
    </submittedName>
</protein>
<dbReference type="AlphaFoldDB" id="A0A8J4ULH5"/>
<dbReference type="EMBL" id="QNUK01000061">
    <property type="protein sequence ID" value="KAF5904239.1"/>
    <property type="molecule type" value="Genomic_DNA"/>
</dbReference>
<dbReference type="OrthoDB" id="8955586at2759"/>
<evidence type="ECO:0000313" key="1">
    <source>
        <dbReference type="EMBL" id="KAF5904239.1"/>
    </source>
</evidence>
<evidence type="ECO:0000313" key="2">
    <source>
        <dbReference type="Proteomes" id="UP000727407"/>
    </source>
</evidence>
<organism evidence="1 2">
    <name type="scientific">Clarias magur</name>
    <name type="common">Asian catfish</name>
    <name type="synonym">Macropteronotus magur</name>
    <dbReference type="NCBI Taxonomy" id="1594786"/>
    <lineage>
        <taxon>Eukaryota</taxon>
        <taxon>Metazoa</taxon>
        <taxon>Chordata</taxon>
        <taxon>Craniata</taxon>
        <taxon>Vertebrata</taxon>
        <taxon>Euteleostomi</taxon>
        <taxon>Actinopterygii</taxon>
        <taxon>Neopterygii</taxon>
        <taxon>Teleostei</taxon>
        <taxon>Ostariophysi</taxon>
        <taxon>Siluriformes</taxon>
        <taxon>Clariidae</taxon>
        <taxon>Clarias</taxon>
    </lineage>
</organism>
<gene>
    <name evidence="1" type="ORF">DAT39_006048</name>
</gene>
<sequence length="69" mass="7970">FSQGLRMRQVDMKTDGIAKSSATLSKMSSCVRRVCRHALRRYENKAGKHIGSETEFVVIDESNFRHKRK</sequence>
<comment type="caution">
    <text evidence="1">The sequence shown here is derived from an EMBL/GenBank/DDBJ whole genome shotgun (WGS) entry which is preliminary data.</text>
</comment>
<keyword evidence="2" id="KW-1185">Reference proteome</keyword>